<evidence type="ECO:0000256" key="1">
    <source>
        <dbReference type="SAM" id="MobiDB-lite"/>
    </source>
</evidence>
<feature type="transmembrane region" description="Helical" evidence="2">
    <location>
        <begin position="75"/>
        <end position="98"/>
    </location>
</feature>
<keyword evidence="2" id="KW-1133">Transmembrane helix</keyword>
<evidence type="ECO:0000256" key="2">
    <source>
        <dbReference type="SAM" id="Phobius"/>
    </source>
</evidence>
<feature type="region of interest" description="Disordered" evidence="1">
    <location>
        <begin position="34"/>
        <end position="57"/>
    </location>
</feature>
<reference evidence="3" key="1">
    <citation type="submission" date="2022-07" db="EMBL/GenBank/DDBJ databases">
        <title>Complete Genome Sequence of the Radioresistant Bacterium Deinococcus aetherius ST0316, Isolated from the Air Dust collected in Lower Stratosphere above Japan.</title>
        <authorList>
            <person name="Satoh K."/>
            <person name="Hagiwara K."/>
            <person name="Katsumata K."/>
            <person name="Kubo A."/>
            <person name="Yokobori S."/>
            <person name="Yamagishi A."/>
            <person name="Oono Y."/>
            <person name="Narumi I."/>
        </authorList>
    </citation>
    <scope>NUCLEOTIDE SEQUENCE</scope>
    <source>
        <strain evidence="3">ST0316</strain>
        <plasmid evidence="3">pDAETH-2</plasmid>
    </source>
</reference>
<keyword evidence="4" id="KW-1185">Reference proteome</keyword>
<keyword evidence="2" id="KW-0812">Transmembrane</keyword>
<evidence type="ECO:0000313" key="4">
    <source>
        <dbReference type="Proteomes" id="UP001064971"/>
    </source>
</evidence>
<keyword evidence="3" id="KW-0614">Plasmid</keyword>
<keyword evidence="2" id="KW-0472">Membrane</keyword>
<organism evidence="3 4">
    <name type="scientific">Deinococcus aetherius</name>
    <dbReference type="NCBI Taxonomy" id="200252"/>
    <lineage>
        <taxon>Bacteria</taxon>
        <taxon>Thermotogati</taxon>
        <taxon>Deinococcota</taxon>
        <taxon>Deinococci</taxon>
        <taxon>Deinococcales</taxon>
        <taxon>Deinococcaceae</taxon>
        <taxon>Deinococcus</taxon>
    </lineage>
</organism>
<accession>A0ABM8AJK6</accession>
<gene>
    <name evidence="3" type="ORF">DAETH_39550</name>
</gene>
<dbReference type="Proteomes" id="UP001064971">
    <property type="component" value="Plasmid pDAETH-2"/>
</dbReference>
<feature type="transmembrane region" description="Helical" evidence="2">
    <location>
        <begin position="104"/>
        <end position="126"/>
    </location>
</feature>
<sequence>MNVQAPSPHEGPQGPRVSLVLGATGGETAALARHGRPAHLHEDASPHTPPDTMPESSARRYRAGMDVLIDLGLRAVFLALTWPLTRGLLFILVALYGVGDGWPGWLSGLCGVLGLAFWAAALWRWWRDRTRGLRPR</sequence>
<proteinExistence type="predicted"/>
<name>A0ABM8AJK6_9DEIO</name>
<protein>
    <submittedName>
        <fullName evidence="3">Uncharacterized protein</fullName>
    </submittedName>
</protein>
<evidence type="ECO:0000313" key="3">
    <source>
        <dbReference type="EMBL" id="BDP43986.1"/>
    </source>
</evidence>
<dbReference type="EMBL" id="AP026562">
    <property type="protein sequence ID" value="BDP43986.1"/>
    <property type="molecule type" value="Genomic_DNA"/>
</dbReference>
<geneLocation type="plasmid" evidence="3 4">
    <name>pDAETH-2</name>
</geneLocation>